<dbReference type="Proteomes" id="UP000008815">
    <property type="component" value="Chromosome 3"/>
</dbReference>
<evidence type="ECO:0000313" key="2">
    <source>
        <dbReference type="Proteomes" id="UP000008815"/>
    </source>
</evidence>
<dbReference type="RefSeq" id="WP_012217959.1">
    <property type="nucleotide sequence ID" value="NC_010087.1"/>
</dbReference>
<dbReference type="STRING" id="395019.BMULJ_05941"/>
<dbReference type="EMBL" id="AP009387">
    <property type="protein sequence ID" value="BAG47745.1"/>
    <property type="molecule type" value="Genomic_DNA"/>
</dbReference>
<keyword evidence="2" id="KW-1185">Reference proteome</keyword>
<organism evidence="1 2">
    <name type="scientific">Burkholderia multivorans (strain ATCC 17616 / 249)</name>
    <dbReference type="NCBI Taxonomy" id="395019"/>
    <lineage>
        <taxon>Bacteria</taxon>
        <taxon>Pseudomonadati</taxon>
        <taxon>Pseudomonadota</taxon>
        <taxon>Betaproteobacteria</taxon>
        <taxon>Burkholderiales</taxon>
        <taxon>Burkholderiaceae</taxon>
        <taxon>Burkholderia</taxon>
        <taxon>Burkholderia cepacia complex</taxon>
    </lineage>
</organism>
<protein>
    <recommendedName>
        <fullName evidence="3">Shufflon system plasmid conjugative transfer pilus tip adhesin PilV</fullName>
    </recommendedName>
</protein>
<reference evidence="1 2" key="1">
    <citation type="submission" date="2007-04" db="EMBL/GenBank/DDBJ databases">
        <title>Complete genome sequence of Burkholderia multivorans ATCC 17616.</title>
        <authorList>
            <person name="Ohtsubo Y."/>
            <person name="Yamashita A."/>
            <person name="Kurokawa K."/>
            <person name="Takami H."/>
            <person name="Yuhara S."/>
            <person name="Nishiyama E."/>
            <person name="Endo R."/>
            <person name="Miyazaki R."/>
            <person name="Ono A."/>
            <person name="Yano K."/>
            <person name="Ito M."/>
            <person name="Sota M."/>
            <person name="Yuji N."/>
            <person name="Hattori M."/>
            <person name="Tsuda M."/>
        </authorList>
    </citation>
    <scope>NUCLEOTIDE SEQUENCE [LARGE SCALE GENOMIC DNA]</scope>
    <source>
        <strain evidence="2">ATCC 17616 / 249</strain>
    </source>
</reference>
<evidence type="ECO:0000313" key="1">
    <source>
        <dbReference type="EMBL" id="BAG47745.1"/>
    </source>
</evidence>
<dbReference type="KEGG" id="bmj:BMULJ_05941"/>
<accession>A0A0H3KZ63</accession>
<gene>
    <name evidence="1" type="ordered locus">BMULJ_05941</name>
</gene>
<dbReference type="KEGG" id="bmu:Bmul_5558"/>
<dbReference type="HOGENOM" id="CLU_688263_0_0_4"/>
<dbReference type="AlphaFoldDB" id="A0A0H3KZ63"/>
<dbReference type="GeneID" id="93168644"/>
<proteinExistence type="predicted"/>
<name>A0A0H3KZ63_BURM1</name>
<sequence length="400" mass="40974">MLSIIEAVIVLVATALMTLQGIQHDVETRRRDVLSVEGKNQAVINAALSKWVTDKYALLVAQMVGSKATAVTPPTLADLRAGGYLKADYATGPIWGGTYMIQMSVGPDNCSTGSGSCQVSYVFYSSQPVTRLGKPDVSGAGVVAQAAGNDFGFSTSQNPVTIKGLSGRWQAVNPVPGAPAAVVMATNGPSSDGNSVFIRRDGSLKWTGSQDVNGVDLHNVGNIDATGTIGAPTLAASNVAVSNAVRSPGTLLVQNAAGTAPAPISTGDSTVNGQLQVTQTITPGAIATPRAWCPVNGAMAQNSDGRGQLLSCQDHAWLPIGGPALRQGYFMVQNGWGVPAPNCATGGTPQIVFSPVTFYVNPTATVNVSASGSGPWTVFITDGNGNGITGTAVVETYCSY</sequence>
<dbReference type="eggNOG" id="COG2165">
    <property type="taxonomic scope" value="Bacteria"/>
</dbReference>
<evidence type="ECO:0008006" key="3">
    <source>
        <dbReference type="Google" id="ProtNLM"/>
    </source>
</evidence>